<gene>
    <name evidence="1" type="ORF">BO95DRAFT_217222</name>
</gene>
<sequence length="109" mass="11817">MISPRSANGANPKGLIEGMKTRKKESRQASTNEQEESKRGPSGLHLRATPRRLLYLVSMGAMPIPLATISIASIGCFFSARPSQHAGRCATRRLSQAPQVTTVLRTLTN</sequence>
<dbReference type="EMBL" id="KZ825368">
    <property type="protein sequence ID" value="RAH42930.1"/>
    <property type="molecule type" value="Genomic_DNA"/>
</dbReference>
<evidence type="ECO:0000313" key="1">
    <source>
        <dbReference type="EMBL" id="RAH42930.1"/>
    </source>
</evidence>
<protein>
    <submittedName>
        <fullName evidence="1">Uncharacterized protein</fullName>
    </submittedName>
</protein>
<dbReference type="Proteomes" id="UP000249057">
    <property type="component" value="Unassembled WGS sequence"/>
</dbReference>
<evidence type="ECO:0000313" key="2">
    <source>
        <dbReference type="Proteomes" id="UP000249057"/>
    </source>
</evidence>
<keyword evidence="2" id="KW-1185">Reference proteome</keyword>
<reference evidence="1" key="1">
    <citation type="submission" date="2018-02" db="EMBL/GenBank/DDBJ databases">
        <title>The genomes of Aspergillus section Nigri reveals drivers in fungal speciation.</title>
        <authorList>
            <consortium name="DOE Joint Genome Institute"/>
            <person name="Vesth T.C."/>
            <person name="Nybo J."/>
            <person name="Theobald S."/>
            <person name="Brandl J."/>
            <person name="Frisvad J.C."/>
            <person name="Nielsen K.F."/>
            <person name="Lyhne E.K."/>
            <person name="Kogle M.E."/>
            <person name="Kuo A."/>
            <person name="Riley R."/>
            <person name="Clum A."/>
            <person name="Nolan M."/>
            <person name="Lipzen A."/>
            <person name="Salamov A."/>
            <person name="Henrissat B."/>
            <person name="Wiebenga A."/>
            <person name="De vries R.P."/>
            <person name="Grigoriev I.V."/>
            <person name="Mortensen U.H."/>
            <person name="Andersen M.R."/>
            <person name="Baker S.E."/>
        </authorList>
    </citation>
    <scope>NUCLEOTIDE SEQUENCE</scope>
    <source>
        <strain evidence="1">CBS 621.78</strain>
    </source>
</reference>
<accession>A0ACD1G113</accession>
<name>A0ACD1G113_9EURO</name>
<organism evidence="1 2">
    <name type="scientific">Aspergillus brunneoviolaceus CBS 621.78</name>
    <dbReference type="NCBI Taxonomy" id="1450534"/>
    <lineage>
        <taxon>Eukaryota</taxon>
        <taxon>Fungi</taxon>
        <taxon>Dikarya</taxon>
        <taxon>Ascomycota</taxon>
        <taxon>Pezizomycotina</taxon>
        <taxon>Eurotiomycetes</taxon>
        <taxon>Eurotiomycetidae</taxon>
        <taxon>Eurotiales</taxon>
        <taxon>Aspergillaceae</taxon>
        <taxon>Aspergillus</taxon>
        <taxon>Aspergillus subgen. Circumdati</taxon>
    </lineage>
</organism>
<proteinExistence type="predicted"/>